<organism evidence="1 2">
    <name type="scientific">Cyclospora cayetanensis</name>
    <dbReference type="NCBI Taxonomy" id="88456"/>
    <lineage>
        <taxon>Eukaryota</taxon>
        <taxon>Sar</taxon>
        <taxon>Alveolata</taxon>
        <taxon>Apicomplexa</taxon>
        <taxon>Conoidasida</taxon>
        <taxon>Coccidia</taxon>
        <taxon>Eucoccidiorida</taxon>
        <taxon>Eimeriorina</taxon>
        <taxon>Eimeriidae</taxon>
        <taxon>Cyclospora</taxon>
    </lineage>
</organism>
<dbReference type="AlphaFoldDB" id="A0A1D3D8Q4"/>
<comment type="caution">
    <text evidence="1">The sequence shown here is derived from an EMBL/GenBank/DDBJ whole genome shotgun (WGS) entry which is preliminary data.</text>
</comment>
<name>A0A1D3D8Q4_9EIME</name>
<keyword evidence="2" id="KW-1185">Reference proteome</keyword>
<reference evidence="1 2" key="1">
    <citation type="journal article" date="2016" name="BMC Genomics">
        <title>Comparative genomics reveals Cyclospora cayetanensis possesses coccidia-like metabolism and invasion components but unique surface antigens.</title>
        <authorList>
            <person name="Liu S."/>
            <person name="Wang L."/>
            <person name="Zheng H."/>
            <person name="Xu Z."/>
            <person name="Roellig D.M."/>
            <person name="Li N."/>
            <person name="Frace M.A."/>
            <person name="Tang K."/>
            <person name="Arrowood M.J."/>
            <person name="Moss D.M."/>
            <person name="Zhang L."/>
            <person name="Feng Y."/>
            <person name="Xiao L."/>
        </authorList>
    </citation>
    <scope>NUCLEOTIDE SEQUENCE [LARGE SCALE GENOMIC DNA]</scope>
    <source>
        <strain evidence="1 2">CHN_HEN01</strain>
    </source>
</reference>
<proteinExistence type="predicted"/>
<dbReference type="InParanoid" id="A0A1D3D8Q4"/>
<sequence length="69" mass="7480">MGSCFSSTRRAAIAPTGWGPLPSWEALFLPPFPSSPLHHRSLSRVRVPCGAPVVNWGGLQEQLQQQLLG</sequence>
<evidence type="ECO:0000313" key="2">
    <source>
        <dbReference type="Proteomes" id="UP000095192"/>
    </source>
</evidence>
<gene>
    <name evidence="1" type="ORF">cyc_04515</name>
</gene>
<dbReference type="VEuPathDB" id="ToxoDB:cyc_04515"/>
<dbReference type="Proteomes" id="UP000095192">
    <property type="component" value="Unassembled WGS sequence"/>
</dbReference>
<dbReference type="EMBL" id="JROU02000263">
    <property type="protein sequence ID" value="OEH79841.1"/>
    <property type="molecule type" value="Genomic_DNA"/>
</dbReference>
<evidence type="ECO:0000313" key="1">
    <source>
        <dbReference type="EMBL" id="OEH79841.1"/>
    </source>
</evidence>
<protein>
    <submittedName>
        <fullName evidence="1">Uncharacterized protein</fullName>
    </submittedName>
</protein>
<accession>A0A1D3D8Q4</accession>